<evidence type="ECO:0008006" key="4">
    <source>
        <dbReference type="Google" id="ProtNLM"/>
    </source>
</evidence>
<dbReference type="AlphaFoldDB" id="A0A7K0DGP0"/>
<evidence type="ECO:0000313" key="3">
    <source>
        <dbReference type="Proteomes" id="UP000431401"/>
    </source>
</evidence>
<keyword evidence="3" id="KW-1185">Reference proteome</keyword>
<dbReference type="Proteomes" id="UP000431401">
    <property type="component" value="Unassembled WGS sequence"/>
</dbReference>
<feature type="compositionally biased region" description="Gly residues" evidence="1">
    <location>
        <begin position="374"/>
        <end position="388"/>
    </location>
</feature>
<evidence type="ECO:0000313" key="2">
    <source>
        <dbReference type="EMBL" id="MQY24980.1"/>
    </source>
</evidence>
<comment type="caution">
    <text evidence="2">The sequence shown here is derived from an EMBL/GenBank/DDBJ whole genome shotgun (WGS) entry which is preliminary data.</text>
</comment>
<feature type="compositionally biased region" description="Gly residues" evidence="1">
    <location>
        <begin position="400"/>
        <end position="414"/>
    </location>
</feature>
<proteinExistence type="predicted"/>
<dbReference type="EMBL" id="WEGI01000001">
    <property type="protein sequence ID" value="MQY24980.1"/>
    <property type="molecule type" value="Genomic_DNA"/>
</dbReference>
<reference evidence="2 3" key="1">
    <citation type="submission" date="2019-10" db="EMBL/GenBank/DDBJ databases">
        <title>Nocardia macrotermitis sp. nov. and Nocardia aurantia sp. nov., isolated from the gut of fungus growing-termite Macrotermes natalensis.</title>
        <authorList>
            <person name="Benndorf R."/>
            <person name="Schwitalla J."/>
            <person name="Martin K."/>
            <person name="De Beer W."/>
            <person name="Kaster A.-K."/>
            <person name="Vollmers J."/>
            <person name="Poulsen M."/>
            <person name="Beemelmanns C."/>
        </authorList>
    </citation>
    <scope>NUCLEOTIDE SEQUENCE [LARGE SCALE GENOMIC DNA]</scope>
    <source>
        <strain evidence="2 3">RB56</strain>
    </source>
</reference>
<protein>
    <recommendedName>
        <fullName evidence="4">PPE family domain-containing protein</fullName>
    </recommendedName>
</protein>
<feature type="region of interest" description="Disordered" evidence="1">
    <location>
        <begin position="327"/>
        <end position="476"/>
    </location>
</feature>
<dbReference type="RefSeq" id="WP_153338823.1">
    <property type="nucleotide sequence ID" value="NZ_WEGI01000001.1"/>
</dbReference>
<feature type="compositionally biased region" description="Low complexity" evidence="1">
    <location>
        <begin position="453"/>
        <end position="476"/>
    </location>
</feature>
<organism evidence="2 3">
    <name type="scientific">Nocardia aurantia</name>
    <dbReference type="NCBI Taxonomy" id="2585199"/>
    <lineage>
        <taxon>Bacteria</taxon>
        <taxon>Bacillati</taxon>
        <taxon>Actinomycetota</taxon>
        <taxon>Actinomycetes</taxon>
        <taxon>Mycobacteriales</taxon>
        <taxon>Nocardiaceae</taxon>
        <taxon>Nocardia</taxon>
    </lineage>
</organism>
<sequence length="593" mass="61673">MANPNLVDDTGWAGLSTTAKNGDLMLEPGIAEQAALFVEDALNSIVGVQSWIQQNLQTASPTVANTTSGTDLAGVFHKKIATDLVQRMEKHRTILTDMGNAFVEAGKAYAAAEGTSAENFGATSALSNISFNDPAGTTPPGAPFVQALPPRGTPNWPDTPMDSISITPEHGTNLSWQQLYSIGQSIDAQAVANAGGVWYWLAQIALAPVFTKLNSKITSVRDKWTGNGATASINATTKYTSQSKVLTDDMNKLGDLLIFTADWLQNTKLTAPPTPNPPTTDGTGHQLTPAAVETMLQQYQTAFTTNYHDNFTGTTSNVVKLSEATDVTDGTVNNGNPDITNANPDDFTTNYGSTTPPDTEYTPSNGNSGNTGDNTGGYTGTGDTGAGTGDPATTTRSTIPGGGESGTGDSGTGTGENPPVFPTDTSGETTDPGLTDPLTNALATNPDTGTEGLPTLPTDPLADPSAEFPGMPMMGNPMLGGAAGDLARAERSLLSGLGGKGGLGGGNPLAAEEKLLREESKLFPRSKLSLEGERLGRAGAVEGREPNFPFGGSPAGKKDEEKERKRSELLNSTEHLDEAIGELDPSIRPVLDR</sequence>
<accession>A0A7K0DGP0</accession>
<feature type="compositionally biased region" description="Polar residues" evidence="1">
    <location>
        <begin position="328"/>
        <end position="357"/>
    </location>
</feature>
<feature type="compositionally biased region" description="Basic and acidic residues" evidence="1">
    <location>
        <begin position="556"/>
        <end position="578"/>
    </location>
</feature>
<feature type="compositionally biased region" description="Low complexity" evidence="1">
    <location>
        <begin position="361"/>
        <end position="373"/>
    </location>
</feature>
<dbReference type="OrthoDB" id="4551876at2"/>
<evidence type="ECO:0000256" key="1">
    <source>
        <dbReference type="SAM" id="MobiDB-lite"/>
    </source>
</evidence>
<feature type="region of interest" description="Disordered" evidence="1">
    <location>
        <begin position="537"/>
        <end position="593"/>
    </location>
</feature>
<gene>
    <name evidence="2" type="ORF">NRB56_05340</name>
</gene>
<feature type="compositionally biased region" description="Polar residues" evidence="1">
    <location>
        <begin position="437"/>
        <end position="448"/>
    </location>
</feature>
<name>A0A7K0DGP0_9NOCA</name>